<keyword evidence="9" id="KW-1185">Reference proteome</keyword>
<protein>
    <submittedName>
        <fullName evidence="8">Outer membrane receptor proteins, mostly Fe transport</fullName>
    </submittedName>
</protein>
<dbReference type="PANTHER" id="PTHR30069">
    <property type="entry name" value="TONB-DEPENDENT OUTER MEMBRANE RECEPTOR"/>
    <property type="match status" value="1"/>
</dbReference>
<accession>A0A1I1KJ19</accession>
<name>A0A1I1KJ19_9GAMM</name>
<keyword evidence="8" id="KW-0675">Receptor</keyword>
<dbReference type="InterPro" id="IPR036942">
    <property type="entry name" value="Beta-barrel_TonB_sf"/>
</dbReference>
<dbReference type="STRING" id="1123010.SAMN02745724_02079"/>
<dbReference type="GO" id="GO:0009279">
    <property type="term" value="C:cell outer membrane"/>
    <property type="evidence" value="ECO:0007669"/>
    <property type="project" value="UniProtKB-SubCell"/>
</dbReference>
<evidence type="ECO:0000256" key="4">
    <source>
        <dbReference type="ARBA" id="ARBA00022692"/>
    </source>
</evidence>
<dbReference type="SUPFAM" id="SSF56935">
    <property type="entry name" value="Porins"/>
    <property type="match status" value="1"/>
</dbReference>
<evidence type="ECO:0000256" key="6">
    <source>
        <dbReference type="ARBA" id="ARBA00023136"/>
    </source>
</evidence>
<comment type="subcellular location">
    <subcellularLocation>
        <location evidence="1">Cell outer membrane</location>
        <topology evidence="1">Multi-pass membrane protein</topology>
    </subcellularLocation>
</comment>
<dbReference type="Proteomes" id="UP000198862">
    <property type="component" value="Unassembled WGS sequence"/>
</dbReference>
<evidence type="ECO:0000256" key="5">
    <source>
        <dbReference type="ARBA" id="ARBA00022729"/>
    </source>
</evidence>
<dbReference type="AlphaFoldDB" id="A0A1I1KJ19"/>
<proteinExistence type="predicted"/>
<keyword evidence="4" id="KW-0812">Transmembrane</keyword>
<sequence length="691" mass="78725">MKIQFKLTPIALCVIGSLQYASAVEIEQSKKIERIEVQTKRSSVLTHITENAEKLISMPGAMGDPLQAVFALPGVVAAGGAMSEPAVRGSSPSDNLFEVDFMPAGYIFHDFGSSIFNKYVIQDFQLFSAGYGTSYSNATGAVFDVSLRNPKYQKLKTTLDFTMFNAGIFTEGQLTENTAFYFSARKSTLPLFFDEGEEIEDDDGELTGVTINKAPDDHDYQGKLIWDINHNNMFTFSFTGAQDSAKANFNQRSELALKNPEYQGDATFKRGFNSQSILWDHYGDGVHVKLGVGALSHTELFEYGRIATGGDGFFEDETQKQITYKARVNYQVNSDHNILFDAAYHDKKLEYSYDMFQYTCTDIDPDCTLNKGGRITDKRTQDVDDQFVGLAHIWQITDKIQSDLGVQWQHNNYSKETFIQPRVALNYFITDQSTVSLKYGEYNRLQDIDTILPVLGNPNLKSQTSQHSTLGFQQELEDEWSWSIEGYYKTMSDLPLALTDNYADSDKLYSNDVEGRAYGFDLLVNKNKTDKWYGWVSLSYAKSERTDLRRNITRDYYTDTPLVMNVVFNYQINERWNGGFNFTARSGQAYTPITGVVENPDHDGKFLPQYGEPFSERFDVAHRLDIRFERKTDFFDLDAMLIFEVMNVYGQDNVSYIDLDYQKVKSTNDLILEEETDDFEMRPSIGFSVNF</sequence>
<dbReference type="Gene3D" id="2.40.170.20">
    <property type="entry name" value="TonB-dependent receptor, beta-barrel domain"/>
    <property type="match status" value="1"/>
</dbReference>
<evidence type="ECO:0000256" key="3">
    <source>
        <dbReference type="ARBA" id="ARBA00022452"/>
    </source>
</evidence>
<dbReference type="EMBL" id="FOLO01000013">
    <property type="protein sequence ID" value="SFC60769.1"/>
    <property type="molecule type" value="Genomic_DNA"/>
</dbReference>
<dbReference type="GO" id="GO:0044718">
    <property type="term" value="P:siderophore transmembrane transport"/>
    <property type="evidence" value="ECO:0007669"/>
    <property type="project" value="TreeGrafter"/>
</dbReference>
<keyword evidence="7" id="KW-0998">Cell outer membrane</keyword>
<keyword evidence="2" id="KW-0813">Transport</keyword>
<reference evidence="8 9" key="1">
    <citation type="submission" date="2016-10" db="EMBL/GenBank/DDBJ databases">
        <authorList>
            <person name="de Groot N.N."/>
        </authorList>
    </citation>
    <scope>NUCLEOTIDE SEQUENCE [LARGE SCALE GENOMIC DNA]</scope>
    <source>
        <strain evidence="8 9">DSM 6059</strain>
    </source>
</reference>
<evidence type="ECO:0000256" key="2">
    <source>
        <dbReference type="ARBA" id="ARBA00022448"/>
    </source>
</evidence>
<dbReference type="RefSeq" id="WP_091983411.1">
    <property type="nucleotide sequence ID" value="NZ_FOLO01000013.1"/>
</dbReference>
<dbReference type="OrthoDB" id="9145970at2"/>
<evidence type="ECO:0000256" key="1">
    <source>
        <dbReference type="ARBA" id="ARBA00004571"/>
    </source>
</evidence>
<keyword evidence="3" id="KW-1134">Transmembrane beta strand</keyword>
<dbReference type="PANTHER" id="PTHR30069:SF29">
    <property type="entry name" value="HEMOGLOBIN AND HEMOGLOBIN-HAPTOGLOBIN-BINDING PROTEIN 1-RELATED"/>
    <property type="match status" value="1"/>
</dbReference>
<keyword evidence="6" id="KW-0472">Membrane</keyword>
<evidence type="ECO:0000313" key="8">
    <source>
        <dbReference type="EMBL" id="SFC60769.1"/>
    </source>
</evidence>
<gene>
    <name evidence="8" type="ORF">SAMN02745724_02079</name>
</gene>
<keyword evidence="5" id="KW-0732">Signal</keyword>
<organism evidence="8 9">
    <name type="scientific">Pseudoalteromonas denitrificans DSM 6059</name>
    <dbReference type="NCBI Taxonomy" id="1123010"/>
    <lineage>
        <taxon>Bacteria</taxon>
        <taxon>Pseudomonadati</taxon>
        <taxon>Pseudomonadota</taxon>
        <taxon>Gammaproteobacteria</taxon>
        <taxon>Alteromonadales</taxon>
        <taxon>Pseudoalteromonadaceae</taxon>
        <taxon>Pseudoalteromonas</taxon>
    </lineage>
</organism>
<dbReference type="GO" id="GO:0015344">
    <property type="term" value="F:siderophore uptake transmembrane transporter activity"/>
    <property type="evidence" value="ECO:0007669"/>
    <property type="project" value="TreeGrafter"/>
</dbReference>
<evidence type="ECO:0000256" key="7">
    <source>
        <dbReference type="ARBA" id="ARBA00023237"/>
    </source>
</evidence>
<evidence type="ECO:0000313" key="9">
    <source>
        <dbReference type="Proteomes" id="UP000198862"/>
    </source>
</evidence>
<dbReference type="InterPro" id="IPR039426">
    <property type="entry name" value="TonB-dep_rcpt-like"/>
</dbReference>